<evidence type="ECO:0000313" key="3">
    <source>
        <dbReference type="Proteomes" id="UP000215914"/>
    </source>
</evidence>
<evidence type="ECO:0000313" key="1">
    <source>
        <dbReference type="EMBL" id="KAF5812342.1"/>
    </source>
</evidence>
<name>A0A251V2X4_HELAN</name>
<gene>
    <name evidence="2" type="ORF">HannXRQ_Chr04g0127951</name>
    <name evidence="1" type="ORF">HanXRQr2_Chr04g0191511</name>
</gene>
<dbReference type="EMBL" id="MNCJ02000319">
    <property type="protein sequence ID" value="KAF5812342.1"/>
    <property type="molecule type" value="Genomic_DNA"/>
</dbReference>
<dbReference type="AlphaFoldDB" id="A0A251V2X4"/>
<protein>
    <submittedName>
        <fullName evidence="2">Uncharacterized protein</fullName>
    </submittedName>
</protein>
<proteinExistence type="predicted"/>
<keyword evidence="3" id="KW-1185">Reference proteome</keyword>
<organism evidence="2 3">
    <name type="scientific">Helianthus annuus</name>
    <name type="common">Common sunflower</name>
    <dbReference type="NCBI Taxonomy" id="4232"/>
    <lineage>
        <taxon>Eukaryota</taxon>
        <taxon>Viridiplantae</taxon>
        <taxon>Streptophyta</taxon>
        <taxon>Embryophyta</taxon>
        <taxon>Tracheophyta</taxon>
        <taxon>Spermatophyta</taxon>
        <taxon>Magnoliopsida</taxon>
        <taxon>eudicotyledons</taxon>
        <taxon>Gunneridae</taxon>
        <taxon>Pentapetalae</taxon>
        <taxon>asterids</taxon>
        <taxon>campanulids</taxon>
        <taxon>Asterales</taxon>
        <taxon>Asteraceae</taxon>
        <taxon>Asteroideae</taxon>
        <taxon>Heliantheae alliance</taxon>
        <taxon>Heliantheae</taxon>
        <taxon>Helianthus</taxon>
    </lineage>
</organism>
<reference evidence="2" key="2">
    <citation type="submission" date="2017-02" db="EMBL/GenBank/DDBJ databases">
        <title>Sunflower complete genome.</title>
        <authorList>
            <person name="Langlade N."/>
            <person name="Munos S."/>
        </authorList>
    </citation>
    <scope>NUCLEOTIDE SEQUENCE [LARGE SCALE GENOMIC DNA]</scope>
    <source>
        <tissue evidence="2">Leaves</tissue>
    </source>
</reference>
<reference evidence="1 3" key="1">
    <citation type="journal article" date="2017" name="Nature">
        <title>The sunflower genome provides insights into oil metabolism, flowering and Asterid evolution.</title>
        <authorList>
            <person name="Badouin H."/>
            <person name="Gouzy J."/>
            <person name="Grassa C.J."/>
            <person name="Murat F."/>
            <person name="Staton S.E."/>
            <person name="Cottret L."/>
            <person name="Lelandais-Briere C."/>
            <person name="Owens G.L."/>
            <person name="Carrere S."/>
            <person name="Mayjonade B."/>
            <person name="Legrand L."/>
            <person name="Gill N."/>
            <person name="Kane N.C."/>
            <person name="Bowers J.E."/>
            <person name="Hubner S."/>
            <person name="Bellec A."/>
            <person name="Berard A."/>
            <person name="Berges H."/>
            <person name="Blanchet N."/>
            <person name="Boniface M.C."/>
            <person name="Brunel D."/>
            <person name="Catrice O."/>
            <person name="Chaidir N."/>
            <person name="Claudel C."/>
            <person name="Donnadieu C."/>
            <person name="Faraut T."/>
            <person name="Fievet G."/>
            <person name="Helmstetter N."/>
            <person name="King M."/>
            <person name="Knapp S.J."/>
            <person name="Lai Z."/>
            <person name="Le Paslier M.C."/>
            <person name="Lippi Y."/>
            <person name="Lorenzon L."/>
            <person name="Mandel J.R."/>
            <person name="Marage G."/>
            <person name="Marchand G."/>
            <person name="Marquand E."/>
            <person name="Bret-Mestries E."/>
            <person name="Morien E."/>
            <person name="Nambeesan S."/>
            <person name="Nguyen T."/>
            <person name="Pegot-Espagnet P."/>
            <person name="Pouilly N."/>
            <person name="Raftis F."/>
            <person name="Sallet E."/>
            <person name="Schiex T."/>
            <person name="Thomas J."/>
            <person name="Vandecasteele C."/>
            <person name="Vares D."/>
            <person name="Vear F."/>
            <person name="Vautrin S."/>
            <person name="Crespi M."/>
            <person name="Mangin B."/>
            <person name="Burke J.M."/>
            <person name="Salse J."/>
            <person name="Munos S."/>
            <person name="Vincourt P."/>
            <person name="Rieseberg L.H."/>
            <person name="Langlade N.B."/>
        </authorList>
    </citation>
    <scope>NUCLEOTIDE SEQUENCE [LARGE SCALE GENOMIC DNA]</scope>
    <source>
        <strain evidence="3">cv. SF193</strain>
        <tissue evidence="1">Leaves</tissue>
    </source>
</reference>
<reference evidence="1" key="3">
    <citation type="submission" date="2020-06" db="EMBL/GenBank/DDBJ databases">
        <title>Helianthus annuus Genome sequencing and assembly Release 2.</title>
        <authorList>
            <person name="Gouzy J."/>
            <person name="Langlade N."/>
            <person name="Munos S."/>
        </authorList>
    </citation>
    <scope>NUCLEOTIDE SEQUENCE</scope>
    <source>
        <tissue evidence="1">Leaves</tissue>
    </source>
</reference>
<dbReference type="Proteomes" id="UP000215914">
    <property type="component" value="Chromosome 4"/>
</dbReference>
<dbReference type="Gramene" id="mRNA:HanXRQr2_Chr04g0191511">
    <property type="protein sequence ID" value="CDS:HanXRQr2_Chr04g0191511.1"/>
    <property type="gene ID" value="HanXRQr2_Chr04g0191511"/>
</dbReference>
<accession>A0A251V2X4</accession>
<dbReference type="InParanoid" id="A0A251V2X4"/>
<dbReference type="EMBL" id="CM007893">
    <property type="protein sequence ID" value="OTG29968.1"/>
    <property type="molecule type" value="Genomic_DNA"/>
</dbReference>
<evidence type="ECO:0000313" key="2">
    <source>
        <dbReference type="EMBL" id="OTG29968.1"/>
    </source>
</evidence>
<sequence length="74" mass="8607">MCLLIMTRFLHRALNVQRTCKTVYKIITMIVPSYKKINLASGYFNQKIFCAMCIQINFQSFSKMSQLSVFTSVN</sequence>